<dbReference type="SUPFAM" id="SSF53335">
    <property type="entry name" value="S-adenosyl-L-methionine-dependent methyltransferases"/>
    <property type="match status" value="1"/>
</dbReference>
<feature type="region of interest" description="Disordered" evidence="10">
    <location>
        <begin position="1"/>
        <end position="23"/>
    </location>
</feature>
<dbReference type="InterPro" id="IPR029063">
    <property type="entry name" value="SAM-dependent_MTases_sf"/>
</dbReference>
<accession>A0A5J5ECE6</accession>
<comment type="caution">
    <text evidence="11">The sequence shown here is derived from an EMBL/GenBank/DDBJ whole genome shotgun (WGS) entry which is preliminary data.</text>
</comment>
<dbReference type="Gene3D" id="3.30.56.70">
    <property type="entry name" value="N2,N2-dimethylguanosine tRNA methyltransferase, C-terminal domain"/>
    <property type="match status" value="1"/>
</dbReference>
<dbReference type="Gene3D" id="3.40.50.150">
    <property type="entry name" value="Vaccinia Virus protein VP39"/>
    <property type="match status" value="1"/>
</dbReference>
<dbReference type="Proteomes" id="UP000326924">
    <property type="component" value="Unassembled WGS sequence"/>
</dbReference>
<dbReference type="PANTHER" id="PTHR10631">
    <property type="entry name" value="N 2 ,N 2 -DIMETHYLGUANOSINE TRNA METHYLTRANSFERASE"/>
    <property type="match status" value="1"/>
</dbReference>
<evidence type="ECO:0000313" key="12">
    <source>
        <dbReference type="Proteomes" id="UP000326924"/>
    </source>
</evidence>
<organism evidence="11 12">
    <name type="scientific">Sphaerosporella brunnea</name>
    <dbReference type="NCBI Taxonomy" id="1250544"/>
    <lineage>
        <taxon>Eukaryota</taxon>
        <taxon>Fungi</taxon>
        <taxon>Dikarya</taxon>
        <taxon>Ascomycota</taxon>
        <taxon>Pezizomycotina</taxon>
        <taxon>Pezizomycetes</taxon>
        <taxon>Pezizales</taxon>
        <taxon>Pyronemataceae</taxon>
        <taxon>Sphaerosporella</taxon>
    </lineage>
</organism>
<dbReference type="EC" id="2.1.1.216" evidence="7 9"/>
<evidence type="ECO:0000256" key="1">
    <source>
        <dbReference type="ARBA" id="ARBA00022555"/>
    </source>
</evidence>
<dbReference type="GO" id="GO:0000049">
    <property type="term" value="F:tRNA binding"/>
    <property type="evidence" value="ECO:0007669"/>
    <property type="project" value="UniProtKB-UniRule"/>
</dbReference>
<dbReference type="InterPro" id="IPR002905">
    <property type="entry name" value="Trm1"/>
</dbReference>
<evidence type="ECO:0000313" key="11">
    <source>
        <dbReference type="EMBL" id="KAA8892719.1"/>
    </source>
</evidence>
<protein>
    <recommendedName>
        <fullName evidence="7 9">tRNA (guanine(26)-N(2))-dimethyltransferase</fullName>
        <ecNumber evidence="7 9">2.1.1.216</ecNumber>
    </recommendedName>
</protein>
<dbReference type="FunCoup" id="A0A5J5ECE6">
    <property type="interactions" value="1242"/>
</dbReference>
<keyword evidence="4 9" id="KW-0949">S-adenosyl-L-methionine</keyword>
<dbReference type="GO" id="GO:0005634">
    <property type="term" value="C:nucleus"/>
    <property type="evidence" value="ECO:0007669"/>
    <property type="project" value="TreeGrafter"/>
</dbReference>
<reference evidence="11 12" key="1">
    <citation type="submission" date="2019-09" db="EMBL/GenBank/DDBJ databases">
        <title>Draft genome of the ectomycorrhizal ascomycete Sphaerosporella brunnea.</title>
        <authorList>
            <consortium name="DOE Joint Genome Institute"/>
            <person name="Benucci G.M."/>
            <person name="Marozzi G."/>
            <person name="Antonielli L."/>
            <person name="Sanchez S."/>
            <person name="Marco P."/>
            <person name="Wang X."/>
            <person name="Falini L.B."/>
            <person name="Barry K."/>
            <person name="Haridas S."/>
            <person name="Lipzen A."/>
            <person name="Labutti K."/>
            <person name="Grigoriev I.V."/>
            <person name="Murat C."/>
            <person name="Martin F."/>
            <person name="Albertini E."/>
            <person name="Donnini D."/>
            <person name="Bonito G."/>
        </authorList>
    </citation>
    <scope>NUCLEOTIDE SEQUENCE [LARGE SCALE GENOMIC DNA]</scope>
    <source>
        <strain evidence="11 12">Sb_GMNB300</strain>
    </source>
</reference>
<dbReference type="OrthoDB" id="6349953at2759"/>
<feature type="region of interest" description="Disordered" evidence="10">
    <location>
        <begin position="95"/>
        <end position="135"/>
    </location>
</feature>
<dbReference type="EMBL" id="VXIS01000620">
    <property type="protein sequence ID" value="KAA8892719.1"/>
    <property type="molecule type" value="Genomic_DNA"/>
</dbReference>
<keyword evidence="2 9" id="KW-0489">Methyltransferase</keyword>
<evidence type="ECO:0000256" key="8">
    <source>
        <dbReference type="ARBA" id="ARBA00051897"/>
    </source>
</evidence>
<keyword evidence="1 9" id="KW-0820">tRNA-binding</keyword>
<dbReference type="AlphaFoldDB" id="A0A5J5ECE6"/>
<evidence type="ECO:0000256" key="10">
    <source>
        <dbReference type="SAM" id="MobiDB-lite"/>
    </source>
</evidence>
<dbReference type="Pfam" id="PF02005">
    <property type="entry name" value="TRM"/>
    <property type="match status" value="1"/>
</dbReference>
<evidence type="ECO:0000256" key="4">
    <source>
        <dbReference type="ARBA" id="ARBA00022691"/>
    </source>
</evidence>
<dbReference type="GO" id="GO:0160104">
    <property type="term" value="F:tRNA (guanine(26)-N2)-dimethyltransferase activity"/>
    <property type="evidence" value="ECO:0007669"/>
    <property type="project" value="UniProtKB-UniRule"/>
</dbReference>
<comment type="catalytic activity">
    <reaction evidence="8 9">
        <text>guanosine(26) in tRNA + 2 S-adenosyl-L-methionine = N(2)-dimethylguanosine(26) in tRNA + 2 S-adenosyl-L-homocysteine + 2 H(+)</text>
        <dbReference type="Rhea" id="RHEA:43140"/>
        <dbReference type="Rhea" id="RHEA-COMP:10359"/>
        <dbReference type="Rhea" id="RHEA-COMP:10360"/>
        <dbReference type="ChEBI" id="CHEBI:15378"/>
        <dbReference type="ChEBI" id="CHEBI:57856"/>
        <dbReference type="ChEBI" id="CHEBI:59789"/>
        <dbReference type="ChEBI" id="CHEBI:74269"/>
        <dbReference type="ChEBI" id="CHEBI:74513"/>
        <dbReference type="EC" id="2.1.1.216"/>
    </reaction>
</comment>
<dbReference type="InterPro" id="IPR042296">
    <property type="entry name" value="tRNA_met_Trm1_C"/>
</dbReference>
<evidence type="ECO:0000256" key="7">
    <source>
        <dbReference type="ARBA" id="ARBA00039099"/>
    </source>
</evidence>
<dbReference type="GO" id="GO:0002940">
    <property type="term" value="P:tRNA N2-guanine methylation"/>
    <property type="evidence" value="ECO:0007669"/>
    <property type="project" value="TreeGrafter"/>
</dbReference>
<sequence>MGKRTRTSTQDPLPSKPLPAHSSDVTVDGKEFVAIKEGLATVLFPKTSVWLDKHGKEIEERGGVFYNPIQQFNRDLSVLAIKTFSEIYFSEKKARSHRKKNVQKPQSVASTVGEGPEGATSVPDEELDATSPNHASRPKFTILDALSATGLRALRYTLELPMVTSATANDMDPSAVDSIRRNIEYNKRHSVSADPQELPALEAVSRIKPSLGNAQHHMYSVLSPIQGDSPRLAKYEVIDLDPYGSAAPFLDAAVQAVTDGGLLCITCTDAGVWASTGYSEKCFSLYGGLPVKAEWSHEAGLRLILHSIATSAAKYGVYIEPLLSLSIDFYARVWVRIRHGPAEVKKLASSTMIVYNCDEGCGSWELQRLGKAKENINKSGKGTFLKFGLARAPTVGEHCPHCGSTMHLGGPMWAGPLHSTAFVEQFISILPPADNPIYGTIPRITGMLHTALQEIPLEDSPFFHIPNRLSKIVHSEAPPNAALRGALVGLGYKVARSHCKPNSIKTNAPHHVVWEVMKRWIEQKPRKDDALKFSTPGFKILQKPKDENLTIAFDKELGKEEDKAAGVVRYQVNPTANWGPMARAGASANQRPHPLEQESSENIKKRKVV</sequence>
<keyword evidence="6 9" id="KW-0694">RNA-binding</keyword>
<keyword evidence="12" id="KW-1185">Reference proteome</keyword>
<gene>
    <name evidence="11" type="ORF">FN846DRAFT_982324</name>
</gene>
<feature type="region of interest" description="Disordered" evidence="10">
    <location>
        <begin position="578"/>
        <end position="609"/>
    </location>
</feature>
<proteinExistence type="inferred from homology"/>
<evidence type="ECO:0000256" key="2">
    <source>
        <dbReference type="ARBA" id="ARBA00022603"/>
    </source>
</evidence>
<evidence type="ECO:0000256" key="6">
    <source>
        <dbReference type="ARBA" id="ARBA00022884"/>
    </source>
</evidence>
<evidence type="ECO:0000256" key="5">
    <source>
        <dbReference type="ARBA" id="ARBA00022694"/>
    </source>
</evidence>
<keyword evidence="3 9" id="KW-0808">Transferase</keyword>
<dbReference type="NCBIfam" id="TIGR00308">
    <property type="entry name" value="TRM1"/>
    <property type="match status" value="1"/>
</dbReference>
<name>A0A5J5ECE6_9PEZI</name>
<dbReference type="PANTHER" id="PTHR10631:SF3">
    <property type="entry name" value="TRNA (GUANINE(26)-N(2))-DIMETHYLTRANSFERASE"/>
    <property type="match status" value="1"/>
</dbReference>
<dbReference type="InParanoid" id="A0A5J5ECE6"/>
<dbReference type="FunFam" id="3.30.56.70:FF:000001">
    <property type="entry name" value="tRNA (guanine(26)-N(2))-dimethyltransferase"/>
    <property type="match status" value="1"/>
</dbReference>
<keyword evidence="5 9" id="KW-0819">tRNA processing</keyword>
<comment type="similarity">
    <text evidence="9">Belongs to the class I-like SAM-binding methyltransferase superfamily. Trm1 family.</text>
</comment>
<evidence type="ECO:0000256" key="9">
    <source>
        <dbReference type="PROSITE-ProRule" id="PRU00958"/>
    </source>
</evidence>
<dbReference type="PROSITE" id="PS51626">
    <property type="entry name" value="SAM_MT_TRM1"/>
    <property type="match status" value="1"/>
</dbReference>
<evidence type="ECO:0000256" key="3">
    <source>
        <dbReference type="ARBA" id="ARBA00022679"/>
    </source>
</evidence>